<feature type="transmembrane region" description="Helical" evidence="1">
    <location>
        <begin position="42"/>
        <end position="59"/>
    </location>
</feature>
<evidence type="ECO:0000313" key="2">
    <source>
        <dbReference type="EMBL" id="TDR38185.1"/>
    </source>
</evidence>
<gene>
    <name evidence="2" type="ORF">DES43_101255</name>
</gene>
<sequence length="225" mass="23979">MNAGQPRSGWLPIHRHALFGLSALIGLAALVTALFLQAELAYSIGANAFFAVYSALVLAEMPLLSADYLSRNARATDQPLAVIFIITFMVVGVAVGALFQIINSPGAGPAGLVFVLASIPLGWFTIHAMTALHYAHVYWMDGDGQSGRDKRGKPAGGFEFPGTKRPQGWDFLYFSTVIGMTAQTSDTSVTTAHMRRIVLAHSIVSFFFNTAIVAAAVNLAVSFGN</sequence>
<protein>
    <submittedName>
        <fullName evidence="2">Putative membrane protein</fullName>
    </submittedName>
</protein>
<feature type="transmembrane region" description="Helical" evidence="1">
    <location>
        <begin position="80"/>
        <end position="102"/>
    </location>
</feature>
<evidence type="ECO:0000313" key="3">
    <source>
        <dbReference type="Proteomes" id="UP000294958"/>
    </source>
</evidence>
<dbReference type="InterPro" id="IPR009781">
    <property type="entry name" value="DUF1345"/>
</dbReference>
<dbReference type="Proteomes" id="UP000294958">
    <property type="component" value="Unassembled WGS sequence"/>
</dbReference>
<feature type="transmembrane region" description="Helical" evidence="1">
    <location>
        <begin position="108"/>
        <end position="126"/>
    </location>
</feature>
<name>A0A4R6YLM4_9HYPH</name>
<proteinExistence type="predicted"/>
<dbReference type="RefSeq" id="WP_035023606.1">
    <property type="nucleotide sequence ID" value="NZ_KK073879.1"/>
</dbReference>
<organism evidence="2 3">
    <name type="scientific">Aquamicrobium defluvii</name>
    <dbReference type="NCBI Taxonomy" id="69279"/>
    <lineage>
        <taxon>Bacteria</taxon>
        <taxon>Pseudomonadati</taxon>
        <taxon>Pseudomonadota</taxon>
        <taxon>Alphaproteobacteria</taxon>
        <taxon>Hyphomicrobiales</taxon>
        <taxon>Phyllobacteriaceae</taxon>
        <taxon>Aquamicrobium</taxon>
    </lineage>
</organism>
<dbReference type="AlphaFoldDB" id="A0A4R6YLM4"/>
<dbReference type="Pfam" id="PF07077">
    <property type="entry name" value="DUF1345"/>
    <property type="match status" value="1"/>
</dbReference>
<comment type="caution">
    <text evidence="2">The sequence shown here is derived from an EMBL/GenBank/DDBJ whole genome shotgun (WGS) entry which is preliminary data.</text>
</comment>
<feature type="transmembrane region" description="Helical" evidence="1">
    <location>
        <begin position="198"/>
        <end position="221"/>
    </location>
</feature>
<keyword evidence="1" id="KW-0472">Membrane</keyword>
<dbReference type="OrthoDB" id="64737at2"/>
<reference evidence="2 3" key="1">
    <citation type="submission" date="2019-03" db="EMBL/GenBank/DDBJ databases">
        <title>Genomic Encyclopedia of Type Strains, Phase IV (KMG-IV): sequencing the most valuable type-strain genomes for metagenomic binning, comparative biology and taxonomic classification.</title>
        <authorList>
            <person name="Goeker M."/>
        </authorList>
    </citation>
    <scope>NUCLEOTIDE SEQUENCE [LARGE SCALE GENOMIC DNA]</scope>
    <source>
        <strain evidence="2 3">DSM 11603</strain>
    </source>
</reference>
<feature type="transmembrane region" description="Helical" evidence="1">
    <location>
        <begin position="17"/>
        <end position="36"/>
    </location>
</feature>
<keyword evidence="1" id="KW-0812">Transmembrane</keyword>
<keyword evidence="1" id="KW-1133">Transmembrane helix</keyword>
<keyword evidence="3" id="KW-1185">Reference proteome</keyword>
<evidence type="ECO:0000256" key="1">
    <source>
        <dbReference type="SAM" id="Phobius"/>
    </source>
</evidence>
<accession>A0A4R6YLM4</accession>
<dbReference type="EMBL" id="SNZF01000001">
    <property type="protein sequence ID" value="TDR38185.1"/>
    <property type="molecule type" value="Genomic_DNA"/>
</dbReference>